<comment type="caution">
    <text evidence="4">The sequence shown here is derived from an EMBL/GenBank/DDBJ whole genome shotgun (WGS) entry which is preliminary data.</text>
</comment>
<evidence type="ECO:0000313" key="4">
    <source>
        <dbReference type="EMBL" id="HHJ52725.1"/>
    </source>
</evidence>
<dbReference type="InterPro" id="IPR002347">
    <property type="entry name" value="SDR_fam"/>
</dbReference>
<dbReference type="AlphaFoldDB" id="A0A7V5UEV5"/>
<dbReference type="SUPFAM" id="SSF51735">
    <property type="entry name" value="NAD(P)-binding Rossmann-fold domains"/>
    <property type="match status" value="1"/>
</dbReference>
<reference evidence="4" key="1">
    <citation type="journal article" date="2020" name="mSystems">
        <title>Genome- and Community-Level Interaction Insights into Carbon Utilization and Element Cycling Functions of Hydrothermarchaeota in Hydrothermal Sediment.</title>
        <authorList>
            <person name="Zhou Z."/>
            <person name="Liu Y."/>
            <person name="Xu W."/>
            <person name="Pan J."/>
            <person name="Luo Z.H."/>
            <person name="Li M."/>
        </authorList>
    </citation>
    <scope>NUCLEOTIDE SEQUENCE [LARGE SCALE GENOMIC DNA]</scope>
    <source>
        <strain evidence="4">HyVt-527</strain>
    </source>
</reference>
<dbReference type="PANTHER" id="PTHR42901:SF1">
    <property type="entry name" value="ALCOHOL DEHYDROGENASE"/>
    <property type="match status" value="1"/>
</dbReference>
<sequence length="257" mass="28048">MSALNSRTALITGATAGIGKACALALAREGAKVILTGRRSERLQQVGREIEQRYQAEWLAIPLDVRDREAVETAVSELPEYWKKIDILVNNAGLGRGLDKLHEGNIADWEEMIDTNVKGLLYVTRAIVPGMVQRGRGDIINIGSIAGHEVYPGGNVYCATKHAVDALTKGLRIDLVDTPLRVCSIDPGMVETEFSLVRFHGDEERAKKVYQGLKPLTGEDIAEAVVFVATRPPHVQVADMIIFPTAQASAMVAHRQD</sequence>
<accession>A0A7V5UEV5</accession>
<dbReference type="GO" id="GO:0016616">
    <property type="term" value="F:oxidoreductase activity, acting on the CH-OH group of donors, NAD or NADP as acceptor"/>
    <property type="evidence" value="ECO:0007669"/>
    <property type="project" value="UniProtKB-ARBA"/>
</dbReference>
<gene>
    <name evidence="4" type="ORF">ENJ89_05980</name>
</gene>
<dbReference type="EMBL" id="DROD01000408">
    <property type="protein sequence ID" value="HHJ52725.1"/>
    <property type="molecule type" value="Genomic_DNA"/>
</dbReference>
<protein>
    <submittedName>
        <fullName evidence="4">SDR family oxidoreductase</fullName>
    </submittedName>
</protein>
<dbReference type="PRINTS" id="PR00080">
    <property type="entry name" value="SDRFAMILY"/>
</dbReference>
<dbReference type="PROSITE" id="PS00061">
    <property type="entry name" value="ADH_SHORT"/>
    <property type="match status" value="1"/>
</dbReference>
<proteinExistence type="inferred from homology"/>
<dbReference type="Proteomes" id="UP000886124">
    <property type="component" value="Unassembled WGS sequence"/>
</dbReference>
<evidence type="ECO:0000256" key="2">
    <source>
        <dbReference type="ARBA" id="ARBA00023002"/>
    </source>
</evidence>
<evidence type="ECO:0000256" key="3">
    <source>
        <dbReference type="RuleBase" id="RU000363"/>
    </source>
</evidence>
<dbReference type="CDD" id="cd05346">
    <property type="entry name" value="SDR_c5"/>
    <property type="match status" value="1"/>
</dbReference>
<name>A0A7V5UEV5_CALAY</name>
<comment type="similarity">
    <text evidence="1 3">Belongs to the short-chain dehydrogenases/reductases (SDR) family.</text>
</comment>
<organism evidence="4">
    <name type="scientific">Caldithrix abyssi</name>
    <dbReference type="NCBI Taxonomy" id="187145"/>
    <lineage>
        <taxon>Bacteria</taxon>
        <taxon>Pseudomonadati</taxon>
        <taxon>Calditrichota</taxon>
        <taxon>Calditrichia</taxon>
        <taxon>Calditrichales</taxon>
        <taxon>Calditrichaceae</taxon>
        <taxon>Caldithrix</taxon>
    </lineage>
</organism>
<dbReference type="InterPro" id="IPR020904">
    <property type="entry name" value="Sc_DH/Rdtase_CS"/>
</dbReference>
<dbReference type="PANTHER" id="PTHR42901">
    <property type="entry name" value="ALCOHOL DEHYDROGENASE"/>
    <property type="match status" value="1"/>
</dbReference>
<dbReference type="Pfam" id="PF00106">
    <property type="entry name" value="adh_short"/>
    <property type="match status" value="1"/>
</dbReference>
<dbReference type="InterPro" id="IPR036291">
    <property type="entry name" value="NAD(P)-bd_dom_sf"/>
</dbReference>
<evidence type="ECO:0000256" key="1">
    <source>
        <dbReference type="ARBA" id="ARBA00006484"/>
    </source>
</evidence>
<dbReference type="Gene3D" id="3.40.50.720">
    <property type="entry name" value="NAD(P)-binding Rossmann-like Domain"/>
    <property type="match status" value="1"/>
</dbReference>
<dbReference type="FunFam" id="3.40.50.720:FF:000047">
    <property type="entry name" value="NADP-dependent L-serine/L-allo-threonine dehydrogenase"/>
    <property type="match status" value="1"/>
</dbReference>
<keyword evidence="2" id="KW-0560">Oxidoreductase</keyword>
<dbReference type="PRINTS" id="PR00081">
    <property type="entry name" value="GDHRDH"/>
</dbReference>